<name>A0A2T6ZD86_TUBBO</name>
<gene>
    <name evidence="1" type="ORF">B9Z19DRAFT_540006</name>
</gene>
<accession>A0A2T6ZD86</accession>
<evidence type="ECO:0000313" key="1">
    <source>
        <dbReference type="EMBL" id="PUU73461.1"/>
    </source>
</evidence>
<dbReference type="Proteomes" id="UP000244722">
    <property type="component" value="Unassembled WGS sequence"/>
</dbReference>
<protein>
    <submittedName>
        <fullName evidence="1">Uncharacterized protein</fullName>
    </submittedName>
</protein>
<evidence type="ECO:0000313" key="2">
    <source>
        <dbReference type="Proteomes" id="UP000244722"/>
    </source>
</evidence>
<keyword evidence="2" id="KW-1185">Reference proteome</keyword>
<comment type="caution">
    <text evidence="1">The sequence shown here is derived from an EMBL/GenBank/DDBJ whole genome shotgun (WGS) entry which is preliminary data.</text>
</comment>
<dbReference type="EMBL" id="NESQ01000374">
    <property type="protein sequence ID" value="PUU73461.1"/>
    <property type="molecule type" value="Genomic_DNA"/>
</dbReference>
<sequence length="181" mass="20434">MTEWVEECTKVLRDSKRSASSVMFMPNTAAPIEGNSMGSLRAPALIVYFKSETILVKALRPIRIRGYMTEVLRFIRDKQPIAYIVEASIWVHNPKKVKLAFEEQAAAKVIEWGWKGDKETKHHLLFQTEGLLDQGIQEILVDGLGINCVLGEGKGCYCCGREHDCFLRGTKCKKFTHVAAF</sequence>
<proteinExistence type="predicted"/>
<dbReference type="OrthoDB" id="10610517at2759"/>
<reference evidence="1 2" key="1">
    <citation type="submission" date="2017-04" db="EMBL/GenBank/DDBJ databases">
        <title>Draft genome sequence of Tuber borchii Vittad., a whitish edible truffle.</title>
        <authorList>
            <consortium name="DOE Joint Genome Institute"/>
            <person name="Murat C."/>
            <person name="Kuo A."/>
            <person name="Barry K.W."/>
            <person name="Clum A."/>
            <person name="Dockter R.B."/>
            <person name="Fauchery L."/>
            <person name="Iotti M."/>
            <person name="Kohler A."/>
            <person name="Labutti K."/>
            <person name="Lindquist E.A."/>
            <person name="Lipzen A."/>
            <person name="Ohm R.A."/>
            <person name="Wang M."/>
            <person name="Grigoriev I.V."/>
            <person name="Zambonelli A."/>
            <person name="Martin F.M."/>
        </authorList>
    </citation>
    <scope>NUCLEOTIDE SEQUENCE [LARGE SCALE GENOMIC DNA]</scope>
    <source>
        <strain evidence="1 2">Tbo3840</strain>
    </source>
</reference>
<dbReference type="AlphaFoldDB" id="A0A2T6ZD86"/>
<organism evidence="1 2">
    <name type="scientific">Tuber borchii</name>
    <name type="common">White truffle</name>
    <dbReference type="NCBI Taxonomy" id="42251"/>
    <lineage>
        <taxon>Eukaryota</taxon>
        <taxon>Fungi</taxon>
        <taxon>Dikarya</taxon>
        <taxon>Ascomycota</taxon>
        <taxon>Pezizomycotina</taxon>
        <taxon>Pezizomycetes</taxon>
        <taxon>Pezizales</taxon>
        <taxon>Tuberaceae</taxon>
        <taxon>Tuber</taxon>
    </lineage>
</organism>